<evidence type="ECO:0000313" key="2">
    <source>
        <dbReference type="EMBL" id="JAE12701.1"/>
    </source>
</evidence>
<dbReference type="EMBL" id="GBRH01185195">
    <property type="protein sequence ID" value="JAE12701.1"/>
    <property type="molecule type" value="Transcribed_RNA"/>
</dbReference>
<reference evidence="2" key="1">
    <citation type="submission" date="2014-09" db="EMBL/GenBank/DDBJ databases">
        <authorList>
            <person name="Magalhaes I.L.F."/>
            <person name="Oliveira U."/>
            <person name="Santos F.R."/>
            <person name="Vidigal T.H.D.A."/>
            <person name="Brescovit A.D."/>
            <person name="Santos A.J."/>
        </authorList>
    </citation>
    <scope>NUCLEOTIDE SEQUENCE</scope>
    <source>
        <tissue evidence="2">Shoot tissue taken approximately 20 cm above the soil surface</tissue>
    </source>
</reference>
<reference evidence="2" key="2">
    <citation type="journal article" date="2015" name="Data Brief">
        <title>Shoot transcriptome of the giant reed, Arundo donax.</title>
        <authorList>
            <person name="Barrero R.A."/>
            <person name="Guerrero F.D."/>
            <person name="Moolhuijzen P."/>
            <person name="Goolsby J.A."/>
            <person name="Tidwell J."/>
            <person name="Bellgard S.E."/>
            <person name="Bellgard M.I."/>
        </authorList>
    </citation>
    <scope>NUCLEOTIDE SEQUENCE</scope>
    <source>
        <tissue evidence="2">Shoot tissue taken approximately 20 cm above the soil surface</tissue>
    </source>
</reference>
<keyword evidence="1" id="KW-0812">Transmembrane</keyword>
<feature type="transmembrane region" description="Helical" evidence="1">
    <location>
        <begin position="12"/>
        <end position="37"/>
    </location>
</feature>
<evidence type="ECO:0000256" key="1">
    <source>
        <dbReference type="SAM" id="Phobius"/>
    </source>
</evidence>
<keyword evidence="1" id="KW-1133">Transmembrane helix</keyword>
<organism evidence="2">
    <name type="scientific">Arundo donax</name>
    <name type="common">Giant reed</name>
    <name type="synonym">Donax arundinaceus</name>
    <dbReference type="NCBI Taxonomy" id="35708"/>
    <lineage>
        <taxon>Eukaryota</taxon>
        <taxon>Viridiplantae</taxon>
        <taxon>Streptophyta</taxon>
        <taxon>Embryophyta</taxon>
        <taxon>Tracheophyta</taxon>
        <taxon>Spermatophyta</taxon>
        <taxon>Magnoliopsida</taxon>
        <taxon>Liliopsida</taxon>
        <taxon>Poales</taxon>
        <taxon>Poaceae</taxon>
        <taxon>PACMAD clade</taxon>
        <taxon>Arundinoideae</taxon>
        <taxon>Arundineae</taxon>
        <taxon>Arundo</taxon>
    </lineage>
</organism>
<dbReference type="AlphaFoldDB" id="A0A0A9FQV1"/>
<protein>
    <submittedName>
        <fullName evidence="2">Uncharacterized protein</fullName>
    </submittedName>
</protein>
<name>A0A0A9FQV1_ARUDO</name>
<accession>A0A0A9FQV1</accession>
<sequence length="38" mass="4567">MIFDYYTVEIVPVTLACWNTIVALLGALFLMWFLLWWI</sequence>
<proteinExistence type="predicted"/>
<keyword evidence="1" id="KW-0472">Membrane</keyword>